<keyword evidence="3" id="KW-1185">Reference proteome</keyword>
<accession>A0ABQ7QKM2</accession>
<reference evidence="2 3" key="1">
    <citation type="submission" date="2021-06" db="EMBL/GenBank/DDBJ databases">
        <title>A haploid diamondback moth (Plutella xylostella L.) genome assembly resolves 31 chromosomes and identifies a diamide resistance mutation.</title>
        <authorList>
            <person name="Ward C.M."/>
            <person name="Perry K.D."/>
            <person name="Baker G."/>
            <person name="Powis K."/>
            <person name="Heckel D.G."/>
            <person name="Baxter S.W."/>
        </authorList>
    </citation>
    <scope>NUCLEOTIDE SEQUENCE [LARGE SCALE GENOMIC DNA]</scope>
    <source>
        <strain evidence="2 3">LV</strain>
        <tissue evidence="2">Single pupa</tissue>
    </source>
</reference>
<dbReference type="EMBL" id="JAHIBW010000013">
    <property type="protein sequence ID" value="KAG7305600.1"/>
    <property type="molecule type" value="Genomic_DNA"/>
</dbReference>
<organism evidence="2 3">
    <name type="scientific">Plutella xylostella</name>
    <name type="common">Diamondback moth</name>
    <name type="synonym">Plutella maculipennis</name>
    <dbReference type="NCBI Taxonomy" id="51655"/>
    <lineage>
        <taxon>Eukaryota</taxon>
        <taxon>Metazoa</taxon>
        <taxon>Ecdysozoa</taxon>
        <taxon>Arthropoda</taxon>
        <taxon>Hexapoda</taxon>
        <taxon>Insecta</taxon>
        <taxon>Pterygota</taxon>
        <taxon>Neoptera</taxon>
        <taxon>Endopterygota</taxon>
        <taxon>Lepidoptera</taxon>
        <taxon>Glossata</taxon>
        <taxon>Ditrysia</taxon>
        <taxon>Yponomeutoidea</taxon>
        <taxon>Plutellidae</taxon>
        <taxon>Plutella</taxon>
    </lineage>
</organism>
<protein>
    <recommendedName>
        <fullName evidence="1">Reverse transcriptase domain-containing protein</fullName>
    </recommendedName>
</protein>
<evidence type="ECO:0000313" key="2">
    <source>
        <dbReference type="EMBL" id="KAG7305600.1"/>
    </source>
</evidence>
<comment type="caution">
    <text evidence="2">The sequence shown here is derived from an EMBL/GenBank/DDBJ whole genome shotgun (WGS) entry which is preliminary data.</text>
</comment>
<dbReference type="Proteomes" id="UP000823941">
    <property type="component" value="Chromosome 13"/>
</dbReference>
<evidence type="ECO:0000313" key="3">
    <source>
        <dbReference type="Proteomes" id="UP000823941"/>
    </source>
</evidence>
<proteinExistence type="predicted"/>
<sequence length="134" mass="14729">MLRVNEQVHQGIDWEPVGNLQDLDYADDLCLLSNHQSDIQNRLDVLKSESAKAGLKINVGKTKYLRTGDHVDNAILVGTEEVEMVSRFTYLGSVVAGDGGTDLDVSSRIDKAKGAFGWISTSPKKSSFPWTFLS</sequence>
<evidence type="ECO:0000259" key="1">
    <source>
        <dbReference type="PROSITE" id="PS50878"/>
    </source>
</evidence>
<dbReference type="Pfam" id="PF00078">
    <property type="entry name" value="RVT_1"/>
    <property type="match status" value="1"/>
</dbReference>
<name>A0ABQ7QKM2_PLUXY</name>
<dbReference type="PANTHER" id="PTHR47027">
    <property type="entry name" value="REVERSE TRANSCRIPTASE DOMAIN-CONTAINING PROTEIN"/>
    <property type="match status" value="1"/>
</dbReference>
<dbReference type="PROSITE" id="PS50878">
    <property type="entry name" value="RT_POL"/>
    <property type="match status" value="1"/>
</dbReference>
<dbReference type="PANTHER" id="PTHR47027:SF25">
    <property type="entry name" value="REVERSE TRANSCRIPTASE DOMAIN-CONTAINING PROTEIN"/>
    <property type="match status" value="1"/>
</dbReference>
<dbReference type="InterPro" id="IPR000477">
    <property type="entry name" value="RT_dom"/>
</dbReference>
<gene>
    <name evidence="2" type="ORF">JYU34_009690</name>
</gene>
<feature type="domain" description="Reverse transcriptase" evidence="1">
    <location>
        <begin position="1"/>
        <end position="95"/>
    </location>
</feature>